<evidence type="ECO:0000256" key="5">
    <source>
        <dbReference type="ARBA" id="ARBA00022842"/>
    </source>
</evidence>
<evidence type="ECO:0000256" key="2">
    <source>
        <dbReference type="ARBA" id="ARBA00006739"/>
    </source>
</evidence>
<proteinExistence type="inferred from homology"/>
<evidence type="ECO:0000256" key="1">
    <source>
        <dbReference type="ARBA" id="ARBA00001946"/>
    </source>
</evidence>
<dbReference type="Proteomes" id="UP001527882">
    <property type="component" value="Unassembled WGS sequence"/>
</dbReference>
<keyword evidence="12" id="KW-1185">Reference proteome</keyword>
<dbReference type="EMBL" id="JAQAGZ010000006">
    <property type="protein sequence ID" value="MCZ8512844.1"/>
    <property type="molecule type" value="Genomic_DNA"/>
</dbReference>
<reference evidence="11 12" key="1">
    <citation type="submission" date="2022-12" db="EMBL/GenBank/DDBJ databases">
        <title>Draft genome sequence of Paenibacillus sp. dW9.</title>
        <authorList>
            <person name="Choi E.-W."/>
            <person name="Kim D.-U."/>
        </authorList>
    </citation>
    <scope>NUCLEOTIDE SEQUENCE [LARGE SCALE GENOMIC DNA]</scope>
    <source>
        <strain evidence="12">dW9</strain>
    </source>
</reference>
<evidence type="ECO:0000256" key="8">
    <source>
        <dbReference type="ARBA" id="ARBA00048689"/>
    </source>
</evidence>
<dbReference type="CDD" id="cd04179">
    <property type="entry name" value="DPM_DPG-synthase_like"/>
    <property type="match status" value="1"/>
</dbReference>
<evidence type="ECO:0000259" key="10">
    <source>
        <dbReference type="Pfam" id="PF00535"/>
    </source>
</evidence>
<evidence type="ECO:0000256" key="6">
    <source>
        <dbReference type="ARBA" id="ARBA00039022"/>
    </source>
</evidence>
<comment type="cofactor">
    <cofactor evidence="1">
        <name>Mg(2+)</name>
        <dbReference type="ChEBI" id="CHEBI:18420"/>
    </cofactor>
</comment>
<sequence>MQAQTISIIVPAWNESALLAGTLQSIGEGCRNLTCQTGMRTQLIVVDDGSRDSTAELAVPYADLILRQPARRGKGAALRLGWRAASGEVVVFLDADLGSSAKHWPDLIQPLLEGECDMTVAKLPQASRKGGFGLVRGAAARGVRWLSGFRSQAPLSGQRAVRSEILHRSRGRYDGFGVEVGLLIDAVKMGYRVQELEVPLYHRETGRNWSGWWHRGKQLAAVSRTLWACWRKPVC</sequence>
<evidence type="ECO:0000313" key="12">
    <source>
        <dbReference type="Proteomes" id="UP001527882"/>
    </source>
</evidence>
<protein>
    <recommendedName>
        <fullName evidence="7">Glucosyl-3-phosphoglycerate synthase</fullName>
        <ecNumber evidence="6">2.4.1.266</ecNumber>
    </recommendedName>
</protein>
<dbReference type="EC" id="2.4.1.266" evidence="6"/>
<accession>A0ABT4Q7K5</accession>
<evidence type="ECO:0000256" key="9">
    <source>
        <dbReference type="ARBA" id="ARBA00048997"/>
    </source>
</evidence>
<organism evidence="11 12">
    <name type="scientific">Paenibacillus gyeongsangnamensis</name>
    <dbReference type="NCBI Taxonomy" id="3388067"/>
    <lineage>
        <taxon>Bacteria</taxon>
        <taxon>Bacillati</taxon>
        <taxon>Bacillota</taxon>
        <taxon>Bacilli</taxon>
        <taxon>Bacillales</taxon>
        <taxon>Paenibacillaceae</taxon>
        <taxon>Paenibacillus</taxon>
    </lineage>
</organism>
<dbReference type="InterPro" id="IPR029044">
    <property type="entry name" value="Nucleotide-diphossugar_trans"/>
</dbReference>
<dbReference type="Pfam" id="PF00535">
    <property type="entry name" value="Glycos_transf_2"/>
    <property type="match status" value="1"/>
</dbReference>
<keyword evidence="4" id="KW-0808">Transferase</keyword>
<dbReference type="SUPFAM" id="SSF53448">
    <property type="entry name" value="Nucleotide-diphospho-sugar transferases"/>
    <property type="match status" value="1"/>
</dbReference>
<gene>
    <name evidence="11" type="ORF">O9H85_10535</name>
</gene>
<keyword evidence="3" id="KW-0328">Glycosyltransferase</keyword>
<evidence type="ECO:0000256" key="7">
    <source>
        <dbReference type="ARBA" id="ARBA00040894"/>
    </source>
</evidence>
<dbReference type="RefSeq" id="WP_269881305.1">
    <property type="nucleotide sequence ID" value="NZ_JAQAGZ010000006.1"/>
</dbReference>
<evidence type="ECO:0000256" key="4">
    <source>
        <dbReference type="ARBA" id="ARBA00022679"/>
    </source>
</evidence>
<evidence type="ECO:0000256" key="3">
    <source>
        <dbReference type="ARBA" id="ARBA00022676"/>
    </source>
</evidence>
<name>A0ABT4Q7K5_9BACL</name>
<dbReference type="PANTHER" id="PTHR48090">
    <property type="entry name" value="UNDECAPRENYL-PHOSPHATE 4-DEOXY-4-FORMAMIDO-L-ARABINOSE TRANSFERASE-RELATED"/>
    <property type="match status" value="1"/>
</dbReference>
<comment type="catalytic activity">
    <reaction evidence="8">
        <text>(2R)-3-phosphoglycerate + UDP-alpha-D-glucose = (2R)-2-O-(alpha-D-glucopyranosyl)-3-phospho-glycerate + UDP + H(+)</text>
        <dbReference type="Rhea" id="RHEA:31319"/>
        <dbReference type="ChEBI" id="CHEBI:15378"/>
        <dbReference type="ChEBI" id="CHEBI:58223"/>
        <dbReference type="ChEBI" id="CHEBI:58272"/>
        <dbReference type="ChEBI" id="CHEBI:58885"/>
        <dbReference type="ChEBI" id="CHEBI:62600"/>
        <dbReference type="EC" id="2.4.1.266"/>
    </reaction>
    <physiologicalReaction direction="left-to-right" evidence="8">
        <dbReference type="Rhea" id="RHEA:31320"/>
    </physiologicalReaction>
</comment>
<keyword evidence="5" id="KW-0460">Magnesium</keyword>
<dbReference type="InterPro" id="IPR050256">
    <property type="entry name" value="Glycosyltransferase_2"/>
</dbReference>
<comment type="similarity">
    <text evidence="2">Belongs to the glycosyltransferase 2 family.</text>
</comment>
<dbReference type="Gene3D" id="3.90.550.10">
    <property type="entry name" value="Spore Coat Polysaccharide Biosynthesis Protein SpsA, Chain A"/>
    <property type="match status" value="1"/>
</dbReference>
<dbReference type="PANTHER" id="PTHR48090:SF10">
    <property type="entry name" value="GLUCOSYL-3-PHOSPHOGLYCERATE SYNTHASE"/>
    <property type="match status" value="1"/>
</dbReference>
<comment type="catalytic activity">
    <reaction evidence="9">
        <text>an NDP-alpha-D-glucose + (2R)-3-phosphoglycerate = (2R)-2-O-(alpha-D-glucopyranosyl)-3-phospho-glycerate + a ribonucleoside 5'-diphosphate + H(+)</text>
        <dbReference type="Rhea" id="RHEA:47244"/>
        <dbReference type="ChEBI" id="CHEBI:15378"/>
        <dbReference type="ChEBI" id="CHEBI:57930"/>
        <dbReference type="ChEBI" id="CHEBI:58272"/>
        <dbReference type="ChEBI" id="CHEBI:62600"/>
        <dbReference type="ChEBI" id="CHEBI:76533"/>
        <dbReference type="EC" id="2.4.1.266"/>
    </reaction>
    <physiologicalReaction direction="left-to-right" evidence="9">
        <dbReference type="Rhea" id="RHEA:47245"/>
    </physiologicalReaction>
</comment>
<evidence type="ECO:0000313" key="11">
    <source>
        <dbReference type="EMBL" id="MCZ8512844.1"/>
    </source>
</evidence>
<dbReference type="InterPro" id="IPR001173">
    <property type="entry name" value="Glyco_trans_2-like"/>
</dbReference>
<feature type="domain" description="Glycosyltransferase 2-like" evidence="10">
    <location>
        <begin position="7"/>
        <end position="132"/>
    </location>
</feature>
<comment type="caution">
    <text evidence="11">The sequence shown here is derived from an EMBL/GenBank/DDBJ whole genome shotgun (WGS) entry which is preliminary data.</text>
</comment>